<keyword evidence="1" id="KW-0472">Membrane</keyword>
<reference evidence="2 3" key="1">
    <citation type="submission" date="2024-09" db="EMBL/GenBank/DDBJ databases">
        <authorList>
            <person name="Sun Q."/>
            <person name="Mori K."/>
        </authorList>
    </citation>
    <scope>NUCLEOTIDE SEQUENCE [LARGE SCALE GENOMIC DNA]</scope>
    <source>
        <strain evidence="2 3">JCM 3143</strain>
    </source>
</reference>
<keyword evidence="1" id="KW-0812">Transmembrane</keyword>
<organism evidence="2 3">
    <name type="scientific">Nonomuraea helvata</name>
    <dbReference type="NCBI Taxonomy" id="37484"/>
    <lineage>
        <taxon>Bacteria</taxon>
        <taxon>Bacillati</taxon>
        <taxon>Actinomycetota</taxon>
        <taxon>Actinomycetes</taxon>
        <taxon>Streptosporangiales</taxon>
        <taxon>Streptosporangiaceae</taxon>
        <taxon>Nonomuraea</taxon>
    </lineage>
</organism>
<dbReference type="Proteomes" id="UP001589532">
    <property type="component" value="Unassembled WGS sequence"/>
</dbReference>
<evidence type="ECO:0000313" key="3">
    <source>
        <dbReference type="Proteomes" id="UP001589532"/>
    </source>
</evidence>
<keyword evidence="3" id="KW-1185">Reference proteome</keyword>
<feature type="transmembrane region" description="Helical" evidence="1">
    <location>
        <begin position="100"/>
        <end position="122"/>
    </location>
</feature>
<evidence type="ECO:0000313" key="2">
    <source>
        <dbReference type="EMBL" id="MFB9624376.1"/>
    </source>
</evidence>
<sequence length="154" mass="15978">MGRGGRHAWGCGWPRPGLAVAVGGLLAGWRWVALMGLVAYAVGGLAVLAPLVDALRRRRPHTGASWMLGAAIVWFELTLAANLVVIAARPAAEVAAALEPLLPLVLVGFVGQVLLGSLLHLLPAVLGGGPAFHKCDSPPVGVQARHGRHRPPAR</sequence>
<feature type="transmembrane region" description="Helical" evidence="1">
    <location>
        <begin position="64"/>
        <end position="88"/>
    </location>
</feature>
<comment type="caution">
    <text evidence="2">The sequence shown here is derived from an EMBL/GenBank/DDBJ whole genome shotgun (WGS) entry which is preliminary data.</text>
</comment>
<evidence type="ECO:0000256" key="1">
    <source>
        <dbReference type="SAM" id="Phobius"/>
    </source>
</evidence>
<dbReference type="EMBL" id="JBHMBW010000012">
    <property type="protein sequence ID" value="MFB9624376.1"/>
    <property type="molecule type" value="Genomic_DNA"/>
</dbReference>
<dbReference type="RefSeq" id="WP_344985618.1">
    <property type="nucleotide sequence ID" value="NZ_BAAAXV010000001.1"/>
</dbReference>
<name>A0ABV5RY75_9ACTN</name>
<protein>
    <submittedName>
        <fullName evidence="2">Uncharacterized protein</fullName>
    </submittedName>
</protein>
<gene>
    <name evidence="2" type="ORF">ACFFSA_14925</name>
</gene>
<feature type="transmembrane region" description="Helical" evidence="1">
    <location>
        <begin position="31"/>
        <end position="52"/>
    </location>
</feature>
<accession>A0ABV5RY75</accession>
<keyword evidence="1" id="KW-1133">Transmembrane helix</keyword>
<proteinExistence type="predicted"/>